<dbReference type="AlphaFoldDB" id="C9ZWK1"/>
<accession>C9ZWK1</accession>
<gene>
    <name evidence="2" type="ORF">TbgDal_VIII7330</name>
</gene>
<dbReference type="EMBL" id="FN554971">
    <property type="protein sequence ID" value="CBH13790.1"/>
    <property type="molecule type" value="Genomic_DNA"/>
</dbReference>
<dbReference type="RefSeq" id="XP_011776066.1">
    <property type="nucleotide sequence ID" value="XM_011777764.1"/>
</dbReference>
<feature type="region of interest" description="Disordered" evidence="1">
    <location>
        <begin position="70"/>
        <end position="100"/>
    </location>
</feature>
<reference evidence="3" key="1">
    <citation type="journal article" date="2010" name="PLoS Negl. Trop. Dis.">
        <title>The genome sequence of Trypanosoma brucei gambiense, causative agent of chronic human african trypanosomiasis.</title>
        <authorList>
            <person name="Jackson A.P."/>
            <person name="Sanders M."/>
            <person name="Berry A."/>
            <person name="McQuillan J."/>
            <person name="Aslett M.A."/>
            <person name="Quail M.A."/>
            <person name="Chukualim B."/>
            <person name="Capewell P."/>
            <person name="MacLeod A."/>
            <person name="Melville S.E."/>
            <person name="Gibson W."/>
            <person name="Barry J.D."/>
            <person name="Berriman M."/>
            <person name="Hertz-Fowler C."/>
        </authorList>
    </citation>
    <scope>NUCLEOTIDE SEQUENCE [LARGE SCALE GENOMIC DNA]</scope>
    <source>
        <strain evidence="3">MHOM/CI/86/DAL972</strain>
    </source>
</reference>
<evidence type="ECO:0000256" key="1">
    <source>
        <dbReference type="SAM" id="MobiDB-lite"/>
    </source>
</evidence>
<name>C9ZWK1_TRYB9</name>
<evidence type="ECO:0000313" key="2">
    <source>
        <dbReference type="EMBL" id="CBH13790.1"/>
    </source>
</evidence>
<dbReference type="KEGG" id="tbg:TbgDal_VIII7330"/>
<protein>
    <submittedName>
        <fullName evidence="2">Uncharacterized protein</fullName>
    </submittedName>
</protein>
<proteinExistence type="predicted"/>
<evidence type="ECO:0000313" key="3">
    <source>
        <dbReference type="Proteomes" id="UP000002316"/>
    </source>
</evidence>
<organism evidence="2 3">
    <name type="scientific">Trypanosoma brucei gambiense (strain MHOM/CI/86/DAL972)</name>
    <dbReference type="NCBI Taxonomy" id="679716"/>
    <lineage>
        <taxon>Eukaryota</taxon>
        <taxon>Discoba</taxon>
        <taxon>Euglenozoa</taxon>
        <taxon>Kinetoplastea</taxon>
        <taxon>Metakinetoplastina</taxon>
        <taxon>Trypanosomatida</taxon>
        <taxon>Trypanosomatidae</taxon>
        <taxon>Trypanosoma</taxon>
    </lineage>
</organism>
<dbReference type="Proteomes" id="UP000002316">
    <property type="component" value="Chromosome 8"/>
</dbReference>
<dbReference type="GeneID" id="23863967"/>
<sequence>MRTCRSKFICSLIFCMCGRCMQGGTRMRVRNILLLLYFISDHHHGSSVWLSGLQYFFSVFSLPFLSSPHVTFPQSPRGKEGEQQQKKKRIKQTNKGTRNGSSSFLFWFLRKRSILNI</sequence>